<evidence type="ECO:0000256" key="1">
    <source>
        <dbReference type="SAM" id="Phobius"/>
    </source>
</evidence>
<keyword evidence="1" id="KW-0812">Transmembrane</keyword>
<reference evidence="3" key="1">
    <citation type="journal article" date="2017" name="bioRxiv">
        <title>Comparative analysis of the genomes of Stylophora pistillata and Acropora digitifera provides evidence for extensive differences between species of corals.</title>
        <authorList>
            <person name="Voolstra C.R."/>
            <person name="Li Y."/>
            <person name="Liew Y.J."/>
            <person name="Baumgarten S."/>
            <person name="Zoccola D."/>
            <person name="Flot J.-F."/>
            <person name="Tambutte S."/>
            <person name="Allemand D."/>
            <person name="Aranda M."/>
        </authorList>
    </citation>
    <scope>NUCLEOTIDE SEQUENCE [LARGE SCALE GENOMIC DNA]</scope>
</reference>
<organism evidence="2 3">
    <name type="scientific">Stylophora pistillata</name>
    <name type="common">Smooth cauliflower coral</name>
    <dbReference type="NCBI Taxonomy" id="50429"/>
    <lineage>
        <taxon>Eukaryota</taxon>
        <taxon>Metazoa</taxon>
        <taxon>Cnidaria</taxon>
        <taxon>Anthozoa</taxon>
        <taxon>Hexacorallia</taxon>
        <taxon>Scleractinia</taxon>
        <taxon>Astrocoeniina</taxon>
        <taxon>Pocilloporidae</taxon>
        <taxon>Stylophora</taxon>
    </lineage>
</organism>
<gene>
    <name evidence="2" type="ORF">AWC38_SpisGene3641</name>
</gene>
<feature type="transmembrane region" description="Helical" evidence="1">
    <location>
        <begin position="27"/>
        <end position="47"/>
    </location>
</feature>
<keyword evidence="1" id="KW-0472">Membrane</keyword>
<protein>
    <submittedName>
        <fullName evidence="2">Uncharacterized protein</fullName>
    </submittedName>
</protein>
<keyword evidence="1" id="KW-1133">Transmembrane helix</keyword>
<comment type="caution">
    <text evidence="2">The sequence shown here is derived from an EMBL/GenBank/DDBJ whole genome shotgun (WGS) entry which is preliminary data.</text>
</comment>
<accession>A0A2B4SSG4</accession>
<dbReference type="AlphaFoldDB" id="A0A2B4SSG4"/>
<dbReference type="EMBL" id="LSMT01000034">
    <property type="protein sequence ID" value="PFX31538.1"/>
    <property type="molecule type" value="Genomic_DNA"/>
</dbReference>
<sequence length="200" mass="22700">MFALMLDRFLTVNKDLKYFTWKTTEKANIAVAIVWIVCATVTALASFQLTLIDINLDNVPLGKPVSPRGEEKRKKGMTKELQIEQPRVFTKLHKSTESSEHEPKSLEPSRMEQLLAASETGVVNLSSKDGNMEEKKKKRVENRNIKEFWTSTRPRENSVREAKLPSANKRKMFQLCRVGALPEIKVDVILRSIGSQDGVT</sequence>
<name>A0A2B4SSG4_STYPI</name>
<dbReference type="Proteomes" id="UP000225706">
    <property type="component" value="Unassembled WGS sequence"/>
</dbReference>
<evidence type="ECO:0000313" key="3">
    <source>
        <dbReference type="Proteomes" id="UP000225706"/>
    </source>
</evidence>
<keyword evidence="3" id="KW-1185">Reference proteome</keyword>
<proteinExistence type="predicted"/>
<evidence type="ECO:0000313" key="2">
    <source>
        <dbReference type="EMBL" id="PFX31538.1"/>
    </source>
</evidence>
<dbReference type="Gene3D" id="1.20.1070.10">
    <property type="entry name" value="Rhodopsin 7-helix transmembrane proteins"/>
    <property type="match status" value="1"/>
</dbReference>